<reference evidence="8" key="1">
    <citation type="submission" date="2018-12" db="EMBL/GenBank/DDBJ databases">
        <title>Genome sequence of Peanibacillus sp.</title>
        <authorList>
            <person name="Subramani G."/>
            <person name="Srinivasan S."/>
            <person name="Kim M.K."/>
        </authorList>
    </citation>
    <scope>NUCLEOTIDE SEQUENCE [LARGE SCALE GENOMIC DNA]</scope>
    <source>
        <strain evidence="8">18JY67-1</strain>
    </source>
</reference>
<evidence type="ECO:0000313" key="8">
    <source>
        <dbReference type="Proteomes" id="UP000272528"/>
    </source>
</evidence>
<dbReference type="GO" id="GO:0072344">
    <property type="term" value="P:rescue of stalled ribosome"/>
    <property type="evidence" value="ECO:0007669"/>
    <property type="project" value="UniProtKB-UniRule"/>
</dbReference>
<comment type="subunit">
    <text evidence="5">Associates with stalled 50S ribosomal subunits. Binds to RqcP.</text>
</comment>
<dbReference type="OrthoDB" id="9766163at2"/>
<feature type="coiled-coil region" evidence="5">
    <location>
        <begin position="332"/>
        <end position="362"/>
    </location>
</feature>
<evidence type="ECO:0000256" key="2">
    <source>
        <dbReference type="ARBA" id="ARBA00022730"/>
    </source>
</evidence>
<dbReference type="EMBL" id="CP034437">
    <property type="protein sequence ID" value="AZN42085.1"/>
    <property type="molecule type" value="Genomic_DNA"/>
</dbReference>
<dbReference type="GO" id="GO:0000049">
    <property type="term" value="F:tRNA binding"/>
    <property type="evidence" value="ECO:0007669"/>
    <property type="project" value="UniProtKB-UniRule"/>
</dbReference>
<dbReference type="GO" id="GO:0019843">
    <property type="term" value="F:rRNA binding"/>
    <property type="evidence" value="ECO:0007669"/>
    <property type="project" value="UniProtKB-UniRule"/>
</dbReference>
<dbReference type="GO" id="GO:0043023">
    <property type="term" value="F:ribosomal large subunit binding"/>
    <property type="evidence" value="ECO:0007669"/>
    <property type="project" value="UniProtKB-UniRule"/>
</dbReference>
<gene>
    <name evidence="5" type="primary">rqcH</name>
    <name evidence="7" type="ORF">EJC50_22180</name>
</gene>
<feature type="domain" description="NFACT RNA-binding" evidence="6">
    <location>
        <begin position="496"/>
        <end position="585"/>
    </location>
</feature>
<comment type="function">
    <text evidence="5">Key component of the ribosome quality control system (RQC), a ribosome-associated complex that mediates the extraction of incompletely synthesized nascent chains from stalled ribosomes and their subsequent degradation. RqcH recruits Ala-charged tRNA, and with RqcP directs the elongation of stalled nascent chains on 50S ribosomal subunits, leading to non-templated C-terminal alanine extensions (Ala tail). The Ala tail promotes nascent chain degradation. May add between 1 and at least 8 Ala residues. Binds to stalled 50S ribosomal subunits.</text>
</comment>
<keyword evidence="3 5" id="KW-0694">RNA-binding</keyword>
<dbReference type="PANTHER" id="PTHR15239">
    <property type="entry name" value="NUCLEAR EXPORT MEDIATOR FACTOR NEMF"/>
    <property type="match status" value="1"/>
</dbReference>
<dbReference type="FunFam" id="2.30.310.10:FF:000004">
    <property type="entry name" value="Fibronectin-binding protein A"/>
    <property type="match status" value="1"/>
</dbReference>
<dbReference type="AlphaFoldDB" id="A0A3S9A8M2"/>
<dbReference type="Gene3D" id="3.40.970.40">
    <property type="entry name" value="fibrinogen binding protein from staphylococcus aureus domain like"/>
    <property type="match status" value="1"/>
</dbReference>
<protein>
    <recommendedName>
        <fullName evidence="5">Rqc2 homolog RqcH</fullName>
        <shortName evidence="5">RqcH</shortName>
    </recommendedName>
</protein>
<dbReference type="Proteomes" id="UP000272528">
    <property type="component" value="Chromosome"/>
</dbReference>
<evidence type="ECO:0000313" key="7">
    <source>
        <dbReference type="EMBL" id="AZN42085.1"/>
    </source>
</evidence>
<keyword evidence="2 5" id="KW-0699">rRNA-binding</keyword>
<evidence type="ECO:0000256" key="4">
    <source>
        <dbReference type="ARBA" id="ARBA00022917"/>
    </source>
</evidence>
<dbReference type="PANTHER" id="PTHR15239:SF6">
    <property type="entry name" value="RIBOSOME QUALITY CONTROL COMPLEX SUBUNIT NEMF"/>
    <property type="match status" value="1"/>
</dbReference>
<dbReference type="Pfam" id="PF05670">
    <property type="entry name" value="NFACT-R_1"/>
    <property type="match status" value="1"/>
</dbReference>
<dbReference type="InterPro" id="IPR043682">
    <property type="entry name" value="RqcH_bacterial"/>
</dbReference>
<sequence length="617" mass="68747">MALDGIVTRAITHELKACIGARIYKIHQPGPHDLVLQIRGGGVQGKLLISANPTYPRIHFTEQSFINPLEAPMFCMLLRKHCEGAVIEAVRQVGNERIIHLDVRQRDELGDMSFKRIIIELMGKHSNIILVDAATEMIHDGIHHVTPMISSYRVIMPGTTYIAPPEQGKDDPLAITDETTFTAALKQTADALINPPIPDEDSIHFGSVPKGADPAAITTNQLLVGAFSGLSPLLAKEIMHRTTAAGESGPLLNGVDHIDANAAQLWPAFRDMMEQFRSNRYEPQTVAASSNAKPSFSVTALTHLGGEVTAFETVSQCLEAFYGDKAERDTVKQRANDLIKFLQNERNKNAKKQGKLEETLEEAKEADKFRSLGELLTMNLHTIQRGDDFVETIDYYDEEQPIIKIALDPLLTPSQNAQRYFKKYTKFRNSLTVVAEQMQRTSEETAYLESLLQQLESASISDIDEIREELVEQGYLRSREKRGVKKRKPKQPALLCYTSSEGVPIFVGKNNTQNDFLTNKSSAPNDTWLHTKDIPGSHVVIRGTTFGDETLEEAAMLAAHFSQAKSSSLVPVDYTLIRYVKKPSGAKPGYVIYDNQKTLFITPDEPRIKQLPSVIKQ</sequence>
<dbReference type="KEGG" id="palb:EJC50_22180"/>
<evidence type="ECO:0000256" key="3">
    <source>
        <dbReference type="ARBA" id="ARBA00022884"/>
    </source>
</evidence>
<evidence type="ECO:0000256" key="5">
    <source>
        <dbReference type="HAMAP-Rule" id="MF_00844"/>
    </source>
</evidence>
<comment type="similarity">
    <text evidence="5">Belongs to the NEMF family.</text>
</comment>
<proteinExistence type="inferred from homology"/>
<dbReference type="HAMAP" id="MF_00844_B">
    <property type="entry name" value="RqcH_B"/>
    <property type="match status" value="1"/>
</dbReference>
<evidence type="ECO:0000256" key="1">
    <source>
        <dbReference type="ARBA" id="ARBA00022555"/>
    </source>
</evidence>
<accession>A0A3S9A8M2</accession>
<dbReference type="InterPro" id="IPR051608">
    <property type="entry name" value="RQC_Subunit_NEMF"/>
</dbReference>
<evidence type="ECO:0000259" key="6">
    <source>
        <dbReference type="Pfam" id="PF05670"/>
    </source>
</evidence>
<organism evidence="7 8">
    <name type="scientific">Paenibacillus albus</name>
    <dbReference type="NCBI Taxonomy" id="2495582"/>
    <lineage>
        <taxon>Bacteria</taxon>
        <taxon>Bacillati</taxon>
        <taxon>Bacillota</taxon>
        <taxon>Bacilli</taxon>
        <taxon>Bacillales</taxon>
        <taxon>Paenibacillaceae</taxon>
        <taxon>Paenibacillus</taxon>
    </lineage>
</organism>
<dbReference type="GO" id="GO:1990112">
    <property type="term" value="C:RQC complex"/>
    <property type="evidence" value="ECO:0007669"/>
    <property type="project" value="TreeGrafter"/>
</dbReference>
<dbReference type="Gene3D" id="2.30.310.10">
    <property type="entry name" value="ibrinogen binding protein from staphylococcus aureus domain"/>
    <property type="match status" value="1"/>
</dbReference>
<dbReference type="RefSeq" id="WP_126017786.1">
    <property type="nucleotide sequence ID" value="NZ_CP034437.1"/>
</dbReference>
<keyword evidence="5" id="KW-0175">Coiled coil</keyword>
<keyword evidence="4 5" id="KW-0648">Protein biosynthesis</keyword>
<keyword evidence="1 5" id="KW-0820">tRNA-binding</keyword>
<dbReference type="Gene3D" id="1.10.8.50">
    <property type="match status" value="1"/>
</dbReference>
<dbReference type="Pfam" id="PF05833">
    <property type="entry name" value="NFACT_N"/>
    <property type="match status" value="2"/>
</dbReference>
<name>A0A3S9A8M2_9BACL</name>
<keyword evidence="8" id="KW-1185">Reference proteome</keyword>
<dbReference type="InterPro" id="IPR008532">
    <property type="entry name" value="NFACT_RNA-bd"/>
</dbReference>